<evidence type="ECO:0000313" key="2">
    <source>
        <dbReference type="WBParaSite" id="PEQ_0000792501-mRNA-1"/>
    </source>
</evidence>
<dbReference type="WBParaSite" id="PEQ_0000792501-mRNA-1">
    <property type="protein sequence ID" value="PEQ_0000792501-mRNA-1"/>
    <property type="gene ID" value="PEQ_0000792501"/>
</dbReference>
<organism evidence="1 2">
    <name type="scientific">Parascaris equorum</name>
    <name type="common">Equine roundworm</name>
    <dbReference type="NCBI Taxonomy" id="6256"/>
    <lineage>
        <taxon>Eukaryota</taxon>
        <taxon>Metazoa</taxon>
        <taxon>Ecdysozoa</taxon>
        <taxon>Nematoda</taxon>
        <taxon>Chromadorea</taxon>
        <taxon>Rhabditida</taxon>
        <taxon>Spirurina</taxon>
        <taxon>Ascaridomorpha</taxon>
        <taxon>Ascaridoidea</taxon>
        <taxon>Ascarididae</taxon>
        <taxon>Parascaris</taxon>
    </lineage>
</organism>
<name>A0A914S0T1_PAREQ</name>
<dbReference type="AlphaFoldDB" id="A0A914S0T1"/>
<reference evidence="2" key="1">
    <citation type="submission" date="2022-11" db="UniProtKB">
        <authorList>
            <consortium name="WormBaseParasite"/>
        </authorList>
    </citation>
    <scope>IDENTIFICATION</scope>
</reference>
<dbReference type="Proteomes" id="UP000887564">
    <property type="component" value="Unplaced"/>
</dbReference>
<keyword evidence="1" id="KW-1185">Reference proteome</keyword>
<sequence>MASFSFKRGHDPIIRQNAGKRNYFKSITHQTMLDS</sequence>
<evidence type="ECO:0000313" key="1">
    <source>
        <dbReference type="Proteomes" id="UP000887564"/>
    </source>
</evidence>
<proteinExistence type="predicted"/>
<accession>A0A914S0T1</accession>
<protein>
    <submittedName>
        <fullName evidence="2">Uncharacterized protein</fullName>
    </submittedName>
</protein>